<accession>A0A1I8MS51</accession>
<proteinExistence type="predicted"/>
<dbReference type="GeneID" id="101890838"/>
<evidence type="ECO:0000313" key="4">
    <source>
        <dbReference type="Proteomes" id="UP001652621"/>
    </source>
</evidence>
<evidence type="ECO:0000313" key="5">
    <source>
        <dbReference type="RefSeq" id="XP_011293037.1"/>
    </source>
</evidence>
<keyword evidence="4" id="KW-1185">Reference proteome</keyword>
<dbReference type="VEuPathDB" id="VectorBase:MDOMA2_001486"/>
<feature type="region of interest" description="Disordered" evidence="1">
    <location>
        <begin position="231"/>
        <end position="266"/>
    </location>
</feature>
<keyword evidence="2" id="KW-0732">Signal</keyword>
<dbReference type="Proteomes" id="UP001652621">
    <property type="component" value="Unplaced"/>
</dbReference>
<organism evidence="3">
    <name type="scientific">Musca domestica</name>
    <name type="common">House fly</name>
    <dbReference type="NCBI Taxonomy" id="7370"/>
    <lineage>
        <taxon>Eukaryota</taxon>
        <taxon>Metazoa</taxon>
        <taxon>Ecdysozoa</taxon>
        <taxon>Arthropoda</taxon>
        <taxon>Hexapoda</taxon>
        <taxon>Insecta</taxon>
        <taxon>Pterygota</taxon>
        <taxon>Neoptera</taxon>
        <taxon>Endopterygota</taxon>
        <taxon>Diptera</taxon>
        <taxon>Brachycera</taxon>
        <taxon>Muscomorpha</taxon>
        <taxon>Muscoidea</taxon>
        <taxon>Muscidae</taxon>
        <taxon>Musca</taxon>
    </lineage>
</organism>
<reference evidence="3" key="1">
    <citation type="submission" date="2020-05" db="UniProtKB">
        <authorList>
            <consortium name="EnsemblMetazoa"/>
        </authorList>
    </citation>
    <scope>IDENTIFICATION</scope>
    <source>
        <strain evidence="3">Aabys</strain>
    </source>
</reference>
<dbReference type="OrthoDB" id="8195535at2759"/>
<dbReference type="eggNOG" id="KOG3656">
    <property type="taxonomic scope" value="Eukaryota"/>
</dbReference>
<dbReference type="VEuPathDB" id="VectorBase:MDOA007893"/>
<evidence type="ECO:0000256" key="1">
    <source>
        <dbReference type="SAM" id="MobiDB-lite"/>
    </source>
</evidence>
<gene>
    <name evidence="3" type="primary">101890838</name>
    <name evidence="5" type="synonym">LOC101890838</name>
</gene>
<protein>
    <submittedName>
        <fullName evidence="5">Uncharacterized protein LOC101890838</fullName>
    </submittedName>
</protein>
<feature type="signal peptide" evidence="2">
    <location>
        <begin position="1"/>
        <end position="20"/>
    </location>
</feature>
<reference evidence="5" key="2">
    <citation type="submission" date="2025-04" db="UniProtKB">
        <authorList>
            <consortium name="RefSeq"/>
        </authorList>
    </citation>
    <scope>IDENTIFICATION</scope>
    <source>
        <strain evidence="5">Aabys</strain>
    </source>
</reference>
<feature type="chain" id="PRO_5044560745" evidence="2">
    <location>
        <begin position="21"/>
        <end position="574"/>
    </location>
</feature>
<dbReference type="EnsemblMetazoa" id="MDOA007893-RB">
    <property type="protein sequence ID" value="MDOA007893-PB"/>
    <property type="gene ID" value="MDOA007893"/>
</dbReference>
<dbReference type="AlphaFoldDB" id="A0A1I8MS51"/>
<name>A0A1I8MS51_MUSDO</name>
<sequence length="574" mass="61115">MKYLQLLLALTLTLPLLTHTYPAAEEKSLPLDDVGIVDNDEAASAKDSQLQKRSGSTDYALHLKSGLLSGLGHASASIASSSSGGSSSGGYAYKPHGDGHHIHGHVEFDPWSLKKTVLNTIFQAVKAITGGVTALKGQLIKGSGYALSASGNLVAASGDKVTDVGKYIINSAQSKLHPIPSGHGGSSHGGGGGAFAKFASLSGASSGGSSSSGKPSGGGHVVHTESITSYEIPNGHSSYGPPSKPPTYSSATHQYLPPSGGGYGGGHVAFEEPSSNYLPTAYGPDASHQHNHYVAAPPTGQEFNIYGRHQKLNDEEARKAAVQLQEILNMLPDGKTEYTASKTVALDPSSFNTGYGGYGQTGSGDQVDLNSLGLPTNLGQLESLSHTESITAAYAADIYHQMQKQQKLSPEEKYLQKHPQEGYDYKPANNQNSGGYNYNAPTGAGNSPNDALKDLTPIIAALEVAKRQNPAQATVSYAVEKNVHKVPPVNKGSPFIPPAVKKTKYIYYPPTPSRYQEFHTNEYNKPAYNGPYKVRRHIPDTQMMTRRKRKAPLFKAHDYGNQEHLIYNPIMGEF</sequence>
<dbReference type="KEGG" id="mde:101890838"/>
<evidence type="ECO:0000313" key="3">
    <source>
        <dbReference type="EnsemblMetazoa" id="MDOA007893-PB"/>
    </source>
</evidence>
<evidence type="ECO:0000256" key="2">
    <source>
        <dbReference type="SAM" id="SignalP"/>
    </source>
</evidence>
<dbReference type="RefSeq" id="XP_011293037.1">
    <property type="nucleotide sequence ID" value="XM_011294735.2"/>
</dbReference>